<dbReference type="PIRSF" id="PIRSF039012">
    <property type="entry name" value="ASP"/>
    <property type="match status" value="1"/>
</dbReference>
<protein>
    <submittedName>
        <fullName evidence="6">LglI</fullName>
    </submittedName>
</protein>
<proteinExistence type="predicted"/>
<dbReference type="PANTHER" id="PTHR37326">
    <property type="entry name" value="BLL3975 PROTEIN"/>
    <property type="match status" value="1"/>
</dbReference>
<evidence type="ECO:0000259" key="5">
    <source>
        <dbReference type="Pfam" id="PF24827"/>
    </source>
</evidence>
<keyword evidence="4" id="KW-0862">Zinc</keyword>
<dbReference type="GO" id="GO:0046872">
    <property type="term" value="F:metal ion binding"/>
    <property type="evidence" value="ECO:0007669"/>
    <property type="project" value="UniProtKB-KW"/>
</dbReference>
<keyword evidence="3" id="KW-0378">Hydrolase</keyword>
<dbReference type="CDD" id="cd06251">
    <property type="entry name" value="M14_ASTE_ASPA-like"/>
    <property type="match status" value="1"/>
</dbReference>
<evidence type="ECO:0000256" key="3">
    <source>
        <dbReference type="ARBA" id="ARBA00022801"/>
    </source>
</evidence>
<dbReference type="GO" id="GO:0016811">
    <property type="term" value="F:hydrolase activity, acting on carbon-nitrogen (but not peptide) bonds, in linear amides"/>
    <property type="evidence" value="ECO:0007669"/>
    <property type="project" value="InterPro"/>
</dbReference>
<sequence>MLACVFYLKEISTNTQLMKNSKLNICNATIHPGEQVNLALPLPDFYSCTSFYMPIKVIHGKEFGPCLLIFSAVKGDELNGLEIINRLLESERLSRMRGTLIAVPVLNILGLIGPSRAHNDTNLERCFPGVENGSYGERIAHIFTQEILSKSDFCIELQTGSINHEILPQIYCDLNNVESKCLAQSFRAPVITNVNMQNNTLRKTTEQLGIPMLVYQAGEAMRFDKGAISLGLSGIHNMMEALNMLDASDQNDNNVFKPVFSQDQDWIRTHRSGVFLSTVELGQRIQKGQHIGVISDPFSADTAEVLKAEHEGIVVGINRHPLIYEGQTIFKVATFIDNNRAEIALEAWGKEAQE</sequence>
<name>A0A097NYZ1_9GAMM</name>
<reference evidence="6" key="1">
    <citation type="journal article" date="2013" name="ChemBioChem">
        <title>Biosynthesis of the natural fluorophore legioliulin from legionella.</title>
        <authorList>
            <person name="Ahrendt T."/>
            <person name="Miltenberger M."/>
            <person name="Haneburger I."/>
            <person name="Kirchner F."/>
            <person name="Kronenwerth M."/>
            <person name="Brachmann A.O."/>
            <person name="Hilbi H."/>
            <person name="Bode H.B."/>
        </authorList>
    </citation>
    <scope>NUCLEOTIDE SEQUENCE</scope>
    <source>
        <strain evidence="6">ATCC 35299</strain>
    </source>
</reference>
<dbReference type="InterPro" id="IPR053138">
    <property type="entry name" value="N-alpha-Ac-DABA_deacetylase"/>
</dbReference>
<dbReference type="InterPro" id="IPR055438">
    <property type="entry name" value="AstE_AspA_cat"/>
</dbReference>
<dbReference type="SUPFAM" id="SSF53187">
    <property type="entry name" value="Zn-dependent exopeptidases"/>
    <property type="match status" value="1"/>
</dbReference>
<dbReference type="PANTHER" id="PTHR37326:SF2">
    <property type="entry name" value="SUCCINYLGLUTAMATE DESUCCINYLASE_ASPARTOACYLASE FAMILY PROTEIN"/>
    <property type="match status" value="1"/>
</dbReference>
<dbReference type="AlphaFoldDB" id="A0A097NYZ1"/>
<reference evidence="6" key="2">
    <citation type="submission" date="2014-07" db="EMBL/GenBank/DDBJ databases">
        <authorList>
            <person name="Ahrendt T."/>
            <person name="Bode H.B."/>
        </authorList>
    </citation>
    <scope>NUCLEOTIDE SEQUENCE</scope>
    <source>
        <strain evidence="6">ATCC 35299</strain>
    </source>
</reference>
<evidence type="ECO:0000256" key="1">
    <source>
        <dbReference type="ARBA" id="ARBA00001947"/>
    </source>
</evidence>
<dbReference type="GO" id="GO:0016788">
    <property type="term" value="F:hydrolase activity, acting on ester bonds"/>
    <property type="evidence" value="ECO:0007669"/>
    <property type="project" value="InterPro"/>
</dbReference>
<accession>A0A097NYZ1</accession>
<organism evidence="6">
    <name type="scientific">Legionella parisiensis</name>
    <dbReference type="NCBI Taxonomy" id="45071"/>
    <lineage>
        <taxon>Bacteria</taxon>
        <taxon>Pseudomonadati</taxon>
        <taxon>Pseudomonadota</taxon>
        <taxon>Gammaproteobacteria</taxon>
        <taxon>Legionellales</taxon>
        <taxon>Legionellaceae</taxon>
        <taxon>Legionella</taxon>
    </lineage>
</organism>
<evidence type="ECO:0000313" key="6">
    <source>
        <dbReference type="EMBL" id="AIU36108.1"/>
    </source>
</evidence>
<dbReference type="Gene3D" id="3.40.630.10">
    <property type="entry name" value="Zn peptidases"/>
    <property type="match status" value="1"/>
</dbReference>
<dbReference type="EMBL" id="KM222819">
    <property type="protein sequence ID" value="AIU36108.1"/>
    <property type="molecule type" value="Genomic_DNA"/>
</dbReference>
<dbReference type="InterPro" id="IPR043795">
    <property type="entry name" value="N-alpha-Ac-DABA-like"/>
</dbReference>
<comment type="cofactor">
    <cofactor evidence="1">
        <name>Zn(2+)</name>
        <dbReference type="ChEBI" id="CHEBI:29105"/>
    </cofactor>
</comment>
<feature type="domain" description="Succinylglutamate desuccinylase/Aspartoacylase catalytic" evidence="5">
    <location>
        <begin position="64"/>
        <end position="241"/>
    </location>
</feature>
<dbReference type="Pfam" id="PF24827">
    <property type="entry name" value="AstE_AspA_cat"/>
    <property type="match status" value="1"/>
</dbReference>
<evidence type="ECO:0000256" key="2">
    <source>
        <dbReference type="ARBA" id="ARBA00022723"/>
    </source>
</evidence>
<evidence type="ECO:0000256" key="4">
    <source>
        <dbReference type="ARBA" id="ARBA00022833"/>
    </source>
</evidence>
<keyword evidence="2" id="KW-0479">Metal-binding</keyword>